<keyword evidence="3" id="KW-0808">Transferase</keyword>
<dbReference type="InterPro" id="IPR016181">
    <property type="entry name" value="Acyl_CoA_acyltransferase"/>
</dbReference>
<dbReference type="InterPro" id="IPR052351">
    <property type="entry name" value="Ornithine_N-alpha-AT"/>
</dbReference>
<organism evidence="6 7">
    <name type="scientific">Gracilimonas mengyeensis</name>
    <dbReference type="NCBI Taxonomy" id="1302730"/>
    <lineage>
        <taxon>Bacteria</taxon>
        <taxon>Pseudomonadati</taxon>
        <taxon>Balneolota</taxon>
        <taxon>Balneolia</taxon>
        <taxon>Balneolales</taxon>
        <taxon>Balneolaceae</taxon>
        <taxon>Gracilimonas</taxon>
    </lineage>
</organism>
<dbReference type="GO" id="GO:0006629">
    <property type="term" value="P:lipid metabolic process"/>
    <property type="evidence" value="ECO:0007669"/>
    <property type="project" value="UniProtKB-KW"/>
</dbReference>
<dbReference type="PANTHER" id="PTHR37323:SF1">
    <property type="entry name" value="L-ORNITHINE N(ALPHA)-ACYLTRANSFERASE"/>
    <property type="match status" value="1"/>
</dbReference>
<dbReference type="Pfam" id="PF13444">
    <property type="entry name" value="Acetyltransf_5"/>
    <property type="match status" value="1"/>
</dbReference>
<dbReference type="GO" id="GO:0016746">
    <property type="term" value="F:acyltransferase activity"/>
    <property type="evidence" value="ECO:0007669"/>
    <property type="project" value="UniProtKB-KW"/>
</dbReference>
<sequence length="263" mass="30266">MPGILQKTTQSPSTIAGLNIKSGKYTVRFAQGRNEVEEALRLRFRVFNLEMGKGYTRSYFDFLDEDEFDRYCHHLVVVENSTQEVVGTYRLQDVNTAEQGRGFYTASEFAIHLFPSRILLNAIELGRACIEKSHRNSRVLYLLWKGIAQYAQLMGMRYLFGCCSLNTMEAEEAWTVFRQLKRGDHLHPDYHILPSPKFRCLKPDAEAKSDTPVMLPQLFELYLKLGAKVCSPPALDKAFQTTDFLILLDLEQLSTQTKNLFFK</sequence>
<accession>A0A521AL38</accession>
<evidence type="ECO:0000256" key="5">
    <source>
        <dbReference type="ARBA" id="ARBA00023315"/>
    </source>
</evidence>
<keyword evidence="7" id="KW-1185">Reference proteome</keyword>
<keyword evidence="4" id="KW-0443">Lipid metabolism</keyword>
<dbReference type="Gene3D" id="3.40.630.30">
    <property type="match status" value="1"/>
</dbReference>
<reference evidence="6 7" key="1">
    <citation type="submission" date="2017-05" db="EMBL/GenBank/DDBJ databases">
        <authorList>
            <person name="Varghese N."/>
            <person name="Submissions S."/>
        </authorList>
    </citation>
    <scope>NUCLEOTIDE SEQUENCE [LARGE SCALE GENOMIC DNA]</scope>
    <source>
        <strain evidence="6 7">DSM 21985</strain>
    </source>
</reference>
<dbReference type="AlphaFoldDB" id="A0A521AL38"/>
<proteinExistence type="predicted"/>
<evidence type="ECO:0000256" key="4">
    <source>
        <dbReference type="ARBA" id="ARBA00023098"/>
    </source>
</evidence>
<dbReference type="OrthoDB" id="1113830at2"/>
<protein>
    <submittedName>
        <fullName evidence="6">Hemolysin</fullName>
    </submittedName>
</protein>
<comment type="pathway">
    <text evidence="1">Lipid metabolism.</text>
</comment>
<evidence type="ECO:0000256" key="1">
    <source>
        <dbReference type="ARBA" id="ARBA00005189"/>
    </source>
</evidence>
<gene>
    <name evidence="6" type="ORF">SAMN06265219_101217</name>
</gene>
<dbReference type="Proteomes" id="UP000317557">
    <property type="component" value="Unassembled WGS sequence"/>
</dbReference>
<evidence type="ECO:0000313" key="7">
    <source>
        <dbReference type="Proteomes" id="UP000317557"/>
    </source>
</evidence>
<keyword evidence="2" id="KW-0444">Lipid biosynthesis</keyword>
<dbReference type="SUPFAM" id="SSF55729">
    <property type="entry name" value="Acyl-CoA N-acyltransferases (Nat)"/>
    <property type="match status" value="1"/>
</dbReference>
<dbReference type="PANTHER" id="PTHR37323">
    <property type="entry name" value="GCN5-RELATED N-ACETYLTRANSFERASE"/>
    <property type="match status" value="1"/>
</dbReference>
<dbReference type="EMBL" id="FXTP01000001">
    <property type="protein sequence ID" value="SMO35515.1"/>
    <property type="molecule type" value="Genomic_DNA"/>
</dbReference>
<dbReference type="RefSeq" id="WP_142452737.1">
    <property type="nucleotide sequence ID" value="NZ_FXTP01000001.1"/>
</dbReference>
<keyword evidence="5" id="KW-0012">Acyltransferase</keyword>
<evidence type="ECO:0000313" key="6">
    <source>
        <dbReference type="EMBL" id="SMO35515.1"/>
    </source>
</evidence>
<evidence type="ECO:0000256" key="3">
    <source>
        <dbReference type="ARBA" id="ARBA00022679"/>
    </source>
</evidence>
<name>A0A521AL38_9BACT</name>
<evidence type="ECO:0000256" key="2">
    <source>
        <dbReference type="ARBA" id="ARBA00022516"/>
    </source>
</evidence>